<comment type="caution">
    <text evidence="1">The sequence shown here is derived from an EMBL/GenBank/DDBJ whole genome shotgun (WGS) entry which is preliminary data.</text>
</comment>
<organism evidence="1 2">
    <name type="scientific">SAR92 clade bacterium</name>
    <dbReference type="NCBI Taxonomy" id="2315479"/>
    <lineage>
        <taxon>Bacteria</taxon>
        <taxon>Pseudomonadati</taxon>
        <taxon>Pseudomonadota</taxon>
        <taxon>Gammaproteobacteria</taxon>
        <taxon>Cellvibrionales</taxon>
        <taxon>Porticoccaceae</taxon>
        <taxon>SAR92 clade</taxon>
    </lineage>
</organism>
<name>A0A520MD25_9GAMM</name>
<sequence length="71" mass="7815">MTLEELDAQFPKGSKKLARYHDLTSGSGIVLIETDDPTLAIKHVNPWTEVCDATITPVVDDKKALEILPKP</sequence>
<accession>A0A520MD25</accession>
<dbReference type="AlphaFoldDB" id="A0A520MD25"/>
<protein>
    <submittedName>
        <fullName evidence="1">DUF3303 domain-containing protein</fullName>
    </submittedName>
</protein>
<evidence type="ECO:0000313" key="2">
    <source>
        <dbReference type="Proteomes" id="UP000315889"/>
    </source>
</evidence>
<dbReference type="Pfam" id="PF11746">
    <property type="entry name" value="DUF3303"/>
    <property type="match status" value="1"/>
</dbReference>
<dbReference type="EMBL" id="SHBP01000019">
    <property type="protein sequence ID" value="RZO19136.1"/>
    <property type="molecule type" value="Genomic_DNA"/>
</dbReference>
<dbReference type="InterPro" id="IPR021734">
    <property type="entry name" value="DUF3303"/>
</dbReference>
<proteinExistence type="predicted"/>
<reference evidence="1 2" key="1">
    <citation type="submission" date="2019-02" db="EMBL/GenBank/DDBJ databases">
        <title>Prokaryotic population dynamics and viral predation in marine succession experiment using metagenomics: the confinement effect.</title>
        <authorList>
            <person name="Haro-Moreno J.M."/>
            <person name="Rodriguez-Valera F."/>
            <person name="Lopez-Perez M."/>
        </authorList>
    </citation>
    <scope>NUCLEOTIDE SEQUENCE [LARGE SCALE GENOMIC DNA]</scope>
    <source>
        <strain evidence="1">MED-G170</strain>
    </source>
</reference>
<gene>
    <name evidence="1" type="ORF">EVB03_09080</name>
</gene>
<dbReference type="Proteomes" id="UP000315889">
    <property type="component" value="Unassembled WGS sequence"/>
</dbReference>
<evidence type="ECO:0000313" key="1">
    <source>
        <dbReference type="EMBL" id="RZO19136.1"/>
    </source>
</evidence>